<protein>
    <recommendedName>
        <fullName evidence="6">Mechanosensitive ion channel protein</fullName>
    </recommendedName>
</protein>
<dbReference type="SUPFAM" id="SSF47473">
    <property type="entry name" value="EF-hand"/>
    <property type="match status" value="1"/>
</dbReference>
<evidence type="ECO:0000256" key="6">
    <source>
        <dbReference type="PIRNR" id="PIRNR017209"/>
    </source>
</evidence>
<feature type="transmembrane region" description="Helical" evidence="8">
    <location>
        <begin position="430"/>
        <end position="451"/>
    </location>
</feature>
<name>A0A1U7LPJ2_NEOID</name>
<dbReference type="InterPro" id="IPR011992">
    <property type="entry name" value="EF-hand-dom_pair"/>
</dbReference>
<keyword evidence="3 8" id="KW-0812">Transmembrane</keyword>
<evidence type="ECO:0000313" key="10">
    <source>
        <dbReference type="EMBL" id="OLL24586.1"/>
    </source>
</evidence>
<reference evidence="10 11" key="1">
    <citation type="submission" date="2016-04" db="EMBL/GenBank/DDBJ databases">
        <title>Evolutionary innovation and constraint leading to complex multicellularity in the Ascomycota.</title>
        <authorList>
            <person name="Cisse O."/>
            <person name="Nguyen A."/>
            <person name="Hewitt D.A."/>
            <person name="Jedd G."/>
            <person name="Stajich J.E."/>
        </authorList>
    </citation>
    <scope>NUCLEOTIDE SEQUENCE [LARGE SCALE GENOMIC DNA]</scope>
    <source>
        <strain evidence="10 11">DAH-3</strain>
    </source>
</reference>
<keyword evidence="4 8" id="KW-1133">Transmembrane helix</keyword>
<feature type="domain" description="EF-hand" evidence="9">
    <location>
        <begin position="374"/>
        <end position="409"/>
    </location>
</feature>
<feature type="transmembrane region" description="Helical" evidence="8">
    <location>
        <begin position="463"/>
        <end position="485"/>
    </location>
</feature>
<evidence type="ECO:0000256" key="2">
    <source>
        <dbReference type="ARBA" id="ARBA00008017"/>
    </source>
</evidence>
<dbReference type="PROSITE" id="PS50222">
    <property type="entry name" value="EF_HAND_2"/>
    <property type="match status" value="1"/>
</dbReference>
<dbReference type="GO" id="GO:0005262">
    <property type="term" value="F:calcium channel activity"/>
    <property type="evidence" value="ECO:0007669"/>
    <property type="project" value="TreeGrafter"/>
</dbReference>
<accession>A0A1U7LPJ2</accession>
<dbReference type="GO" id="GO:0005509">
    <property type="term" value="F:calcium ion binding"/>
    <property type="evidence" value="ECO:0007669"/>
    <property type="project" value="InterPro"/>
</dbReference>
<dbReference type="PIRSF" id="PIRSF017209">
    <property type="entry name" value="Memb_At2g17000_prd"/>
    <property type="match status" value="1"/>
</dbReference>
<dbReference type="PANTHER" id="PTHR31323:SF14">
    <property type="entry name" value="MECHANOSENSITIVE ION CHANNEL PROTEIN MSY2"/>
    <property type="match status" value="1"/>
</dbReference>
<evidence type="ECO:0000256" key="7">
    <source>
        <dbReference type="SAM" id="MobiDB-lite"/>
    </source>
</evidence>
<dbReference type="InterPro" id="IPR006685">
    <property type="entry name" value="MscS_channel_2nd"/>
</dbReference>
<keyword evidence="6" id="KW-0256">Endoplasmic reticulum</keyword>
<dbReference type="AlphaFoldDB" id="A0A1U7LPJ2"/>
<dbReference type="OrthoDB" id="544685at2759"/>
<dbReference type="InterPro" id="IPR023408">
    <property type="entry name" value="MscS_beta-dom_sf"/>
</dbReference>
<dbReference type="OMA" id="WMVKTFL"/>
<dbReference type="PANTHER" id="PTHR31323">
    <property type="entry name" value="MECHANOSENSITIVE ION CHANNEL PROTEIN MSY2"/>
    <property type="match status" value="1"/>
</dbReference>
<dbReference type="InterPro" id="IPR010920">
    <property type="entry name" value="LSM_dom_sf"/>
</dbReference>
<dbReference type="InterPro" id="IPR016688">
    <property type="entry name" value="MscS-like_plants/fungi"/>
</dbReference>
<organism evidence="10 11">
    <name type="scientific">Neolecta irregularis (strain DAH-3)</name>
    <dbReference type="NCBI Taxonomy" id="1198029"/>
    <lineage>
        <taxon>Eukaryota</taxon>
        <taxon>Fungi</taxon>
        <taxon>Dikarya</taxon>
        <taxon>Ascomycota</taxon>
        <taxon>Taphrinomycotina</taxon>
        <taxon>Neolectales</taxon>
        <taxon>Neolectaceae</taxon>
        <taxon>Neolecta</taxon>
    </lineage>
</organism>
<comment type="similarity">
    <text evidence="2 6">Belongs to the MscS (TC 1.A.23) family.</text>
</comment>
<evidence type="ECO:0000313" key="11">
    <source>
        <dbReference type="Proteomes" id="UP000186594"/>
    </source>
</evidence>
<dbReference type="EMBL" id="LXFE01000722">
    <property type="protein sequence ID" value="OLL24586.1"/>
    <property type="molecule type" value="Genomic_DNA"/>
</dbReference>
<evidence type="ECO:0000256" key="5">
    <source>
        <dbReference type="ARBA" id="ARBA00023136"/>
    </source>
</evidence>
<evidence type="ECO:0000259" key="9">
    <source>
        <dbReference type="PROSITE" id="PS50222"/>
    </source>
</evidence>
<comment type="subcellular location">
    <subcellularLocation>
        <location evidence="1">Endomembrane system</location>
        <topology evidence="1">Multi-pass membrane protein</topology>
    </subcellularLocation>
    <subcellularLocation>
        <location evidence="6">Endoplasmic reticulum membrane</location>
    </subcellularLocation>
</comment>
<sequence>MDKSNLFHPPPAHPAVAAAREFVPLTQYPSTTSSPSRPPIEKLASTYGRRGTRVLSASKTADPEAMNVMGRFYDRVLSYSIVTRYFMYIAPLAIALLILMFIGAWGNTGASIGGVRIVWIFFWIEISWLSLWGSKVVAKILPFLFKFIVGVVSVSTQKYATIIHALELPLTLVGWSGVTLISFYPIITQNPTQVAENDTVAKPWEIVTQNILGAGFVCCLVFLLEKIFVQVIAINFHKKSYEERITSNKWAINALTKLYSHSKALFPTFTSEFHNEDLILLGTTSSRNGSVMNLNKVLGGAKRAFNKATGVFGNAASEIVGRNVFRPDAPYSVVIDALTSKKKSQVLGRRIWMSFVEEGKDTLTLEDLYEVMGDDNDEAEKIFFLFDKDGNADISLEEMEMSVVGLGKERKAITRSMKDIDSAIRKLDDALQVIVFIVSIFVFVSFLNTNFNTTLATAGTTLLSLSFIFSVTAQEVLASIIFVFYKHAFDVGDRVDINGTCFVVQEINLLYTIFKRTDNGKITQIPNNILNSQWIENIRRSSSMTESISLNVNFNTSFEDIERLKAEMLAFVKGNSRDFKTDFDITVSEIPALDTMAISVSIQHKSNWQNDSLKSQRRNKFMCALVCALKEVGIGGPGPSLGAPSNPFTVVKKNTETVSSPPSNVGTTRDWLDVLSSPQPQRRSNTILTRNGNHVEVTIAGMGSRHVVPIAHEDLPAREADEETFVEESEDTSRLLQRAQTGRRHRRDSDLEYQSARL</sequence>
<feature type="transmembrane region" description="Helical" evidence="8">
    <location>
        <begin position="117"/>
        <end position="134"/>
    </location>
</feature>
<dbReference type="Gene3D" id="1.10.238.10">
    <property type="entry name" value="EF-hand"/>
    <property type="match status" value="1"/>
</dbReference>
<feature type="compositionally biased region" description="Acidic residues" evidence="7">
    <location>
        <begin position="720"/>
        <end position="730"/>
    </location>
</feature>
<dbReference type="SUPFAM" id="SSF50182">
    <property type="entry name" value="Sm-like ribonucleoproteins"/>
    <property type="match status" value="1"/>
</dbReference>
<keyword evidence="5 6" id="KW-0472">Membrane</keyword>
<evidence type="ECO:0000256" key="8">
    <source>
        <dbReference type="SAM" id="Phobius"/>
    </source>
</evidence>
<feature type="region of interest" description="Disordered" evidence="7">
    <location>
        <begin position="715"/>
        <end position="758"/>
    </location>
</feature>
<proteinExistence type="inferred from homology"/>
<keyword evidence="11" id="KW-1185">Reference proteome</keyword>
<dbReference type="Proteomes" id="UP000186594">
    <property type="component" value="Unassembled WGS sequence"/>
</dbReference>
<feature type="transmembrane region" description="Helical" evidence="8">
    <location>
        <begin position="140"/>
        <end position="156"/>
    </location>
</feature>
<dbReference type="Pfam" id="PF25886">
    <property type="entry name" value="Msy1"/>
    <property type="match status" value="1"/>
</dbReference>
<dbReference type="GO" id="GO:0006874">
    <property type="term" value="P:intracellular calcium ion homeostasis"/>
    <property type="evidence" value="ECO:0007669"/>
    <property type="project" value="TreeGrafter"/>
</dbReference>
<evidence type="ECO:0000256" key="4">
    <source>
        <dbReference type="ARBA" id="ARBA00022989"/>
    </source>
</evidence>
<dbReference type="InterPro" id="IPR002048">
    <property type="entry name" value="EF_hand_dom"/>
</dbReference>
<gene>
    <name evidence="10" type="ORF">NEOLI_004505</name>
</gene>
<evidence type="ECO:0000256" key="3">
    <source>
        <dbReference type="ARBA" id="ARBA00022692"/>
    </source>
</evidence>
<dbReference type="GO" id="GO:0005789">
    <property type="term" value="C:endoplasmic reticulum membrane"/>
    <property type="evidence" value="ECO:0007669"/>
    <property type="project" value="UniProtKB-SubCell"/>
</dbReference>
<feature type="transmembrane region" description="Helical" evidence="8">
    <location>
        <begin position="168"/>
        <end position="187"/>
    </location>
</feature>
<dbReference type="STRING" id="1198029.A0A1U7LPJ2"/>
<dbReference type="Gene3D" id="2.30.30.60">
    <property type="match status" value="1"/>
</dbReference>
<feature type="transmembrane region" description="Helical" evidence="8">
    <location>
        <begin position="207"/>
        <end position="229"/>
    </location>
</feature>
<dbReference type="Pfam" id="PF00924">
    <property type="entry name" value="MS_channel_2nd"/>
    <property type="match status" value="1"/>
</dbReference>
<comment type="caution">
    <text evidence="10">The sequence shown here is derived from an EMBL/GenBank/DDBJ whole genome shotgun (WGS) entry which is preliminary data.</text>
</comment>
<feature type="transmembrane region" description="Helical" evidence="8">
    <location>
        <begin position="85"/>
        <end position="105"/>
    </location>
</feature>
<dbReference type="InterPro" id="IPR058650">
    <property type="entry name" value="Msy1/2-like"/>
</dbReference>
<evidence type="ECO:0000256" key="1">
    <source>
        <dbReference type="ARBA" id="ARBA00004127"/>
    </source>
</evidence>